<evidence type="ECO:0000256" key="5">
    <source>
        <dbReference type="SAM" id="MobiDB-lite"/>
    </source>
</evidence>
<comment type="caution">
    <text evidence="7">The sequence shown here is derived from an EMBL/GenBank/DDBJ whole genome shotgun (WGS) entry which is preliminary data.</text>
</comment>
<evidence type="ECO:0000256" key="4">
    <source>
        <dbReference type="PROSITE-ProRule" id="PRU00175"/>
    </source>
</evidence>
<evidence type="ECO:0000259" key="6">
    <source>
        <dbReference type="PROSITE" id="PS50089"/>
    </source>
</evidence>
<keyword evidence="1" id="KW-0479">Metal-binding</keyword>
<dbReference type="InterPro" id="IPR013083">
    <property type="entry name" value="Znf_RING/FYVE/PHD"/>
</dbReference>
<evidence type="ECO:0000313" key="7">
    <source>
        <dbReference type="EMBL" id="KAG5672795.1"/>
    </source>
</evidence>
<dbReference type="GO" id="GO:0008270">
    <property type="term" value="F:zinc ion binding"/>
    <property type="evidence" value="ECO:0007669"/>
    <property type="project" value="UniProtKB-KW"/>
</dbReference>
<keyword evidence="2 4" id="KW-0863">Zinc-finger</keyword>
<dbReference type="AlphaFoldDB" id="A0A9J6BTI3"/>
<feature type="compositionally biased region" description="Polar residues" evidence="5">
    <location>
        <begin position="53"/>
        <end position="62"/>
    </location>
</feature>
<evidence type="ECO:0000313" key="8">
    <source>
        <dbReference type="Proteomes" id="UP001107558"/>
    </source>
</evidence>
<dbReference type="GO" id="GO:0045944">
    <property type="term" value="P:positive regulation of transcription by RNA polymerase II"/>
    <property type="evidence" value="ECO:0007669"/>
    <property type="project" value="TreeGrafter"/>
</dbReference>
<dbReference type="InterPro" id="IPR001841">
    <property type="entry name" value="Znf_RING"/>
</dbReference>
<dbReference type="OrthoDB" id="7779205at2759"/>
<dbReference type="EMBL" id="JADBJN010000003">
    <property type="protein sequence ID" value="KAG5672795.1"/>
    <property type="molecule type" value="Genomic_DNA"/>
</dbReference>
<reference evidence="7" key="1">
    <citation type="submission" date="2021-03" db="EMBL/GenBank/DDBJ databases">
        <title>Chromosome level genome of the anhydrobiotic midge Polypedilum vanderplanki.</title>
        <authorList>
            <person name="Yoshida Y."/>
            <person name="Kikawada T."/>
            <person name="Gusev O."/>
        </authorList>
    </citation>
    <scope>NUCLEOTIDE SEQUENCE</scope>
    <source>
        <strain evidence="7">NIAS01</strain>
        <tissue evidence="7">Whole body or cell culture</tissue>
    </source>
</reference>
<dbReference type="PANTHER" id="PTHR23041">
    <property type="entry name" value="RING FINGER DOMAIN-CONTAINING"/>
    <property type="match status" value="1"/>
</dbReference>
<proteinExistence type="predicted"/>
<feature type="region of interest" description="Disordered" evidence="5">
    <location>
        <begin position="1"/>
        <end position="65"/>
    </location>
</feature>
<organism evidence="7 8">
    <name type="scientific">Polypedilum vanderplanki</name>
    <name type="common">Sleeping chironomid midge</name>
    <dbReference type="NCBI Taxonomy" id="319348"/>
    <lineage>
        <taxon>Eukaryota</taxon>
        <taxon>Metazoa</taxon>
        <taxon>Ecdysozoa</taxon>
        <taxon>Arthropoda</taxon>
        <taxon>Hexapoda</taxon>
        <taxon>Insecta</taxon>
        <taxon>Pterygota</taxon>
        <taxon>Neoptera</taxon>
        <taxon>Endopterygota</taxon>
        <taxon>Diptera</taxon>
        <taxon>Nematocera</taxon>
        <taxon>Chironomoidea</taxon>
        <taxon>Chironomidae</taxon>
        <taxon>Chironominae</taxon>
        <taxon>Polypedilum</taxon>
        <taxon>Polypedilum</taxon>
    </lineage>
</organism>
<name>A0A9J6BTI3_POLVA</name>
<protein>
    <recommendedName>
        <fullName evidence="6">RING-type domain-containing protein</fullName>
    </recommendedName>
</protein>
<dbReference type="PROSITE" id="PS50089">
    <property type="entry name" value="ZF_RING_2"/>
    <property type="match status" value="1"/>
</dbReference>
<dbReference type="InterPro" id="IPR017907">
    <property type="entry name" value="Znf_RING_CS"/>
</dbReference>
<sequence>MYSDSDIESSPDNSFETDHSNDSSSETSSYFSNRTPSVLSEQEDNDSDEEMDTTQSSNNTDMTEPYDIDENLLNQTPAPQQEQENNIDDSVILINDTQPEILPIDQNEDDDVILIPQNIEIIDLCTQPLIALNNPVNFQNEVIEIVDSPSRQSIPTSRRLSSNRMNPYQRNQNQNNLKTSQSTSNINAILALDDSQDLSQTSKRIRINCPICLESVIDRNPQSTSCGHIFCKNCLLSALQNAKKCPMCRKGIGKNGYHNIHLS</sequence>
<dbReference type="SUPFAM" id="SSF57850">
    <property type="entry name" value="RING/U-box"/>
    <property type="match status" value="1"/>
</dbReference>
<dbReference type="InterPro" id="IPR047134">
    <property type="entry name" value="RNF4"/>
</dbReference>
<keyword evidence="8" id="KW-1185">Reference proteome</keyword>
<dbReference type="PROSITE" id="PS00518">
    <property type="entry name" value="ZF_RING_1"/>
    <property type="match status" value="1"/>
</dbReference>
<evidence type="ECO:0000256" key="1">
    <source>
        <dbReference type="ARBA" id="ARBA00022723"/>
    </source>
</evidence>
<feature type="domain" description="RING-type" evidence="6">
    <location>
        <begin position="209"/>
        <end position="249"/>
    </location>
</feature>
<feature type="region of interest" description="Disordered" evidence="5">
    <location>
        <begin position="150"/>
        <end position="180"/>
    </location>
</feature>
<keyword evidence="3" id="KW-0862">Zinc</keyword>
<accession>A0A9J6BTI3</accession>
<dbReference type="PANTHER" id="PTHR23041:SF78">
    <property type="entry name" value="E3 UBIQUITIN-PROTEIN LIGASE RNF4"/>
    <property type="match status" value="1"/>
</dbReference>
<evidence type="ECO:0000256" key="3">
    <source>
        <dbReference type="ARBA" id="ARBA00022833"/>
    </source>
</evidence>
<dbReference type="Proteomes" id="UP001107558">
    <property type="component" value="Chromosome 3"/>
</dbReference>
<gene>
    <name evidence="7" type="ORF">PVAND_002888</name>
</gene>
<dbReference type="Gene3D" id="3.30.40.10">
    <property type="entry name" value="Zinc/RING finger domain, C3HC4 (zinc finger)"/>
    <property type="match status" value="1"/>
</dbReference>
<dbReference type="Pfam" id="PF13639">
    <property type="entry name" value="zf-RING_2"/>
    <property type="match status" value="1"/>
</dbReference>
<evidence type="ECO:0000256" key="2">
    <source>
        <dbReference type="ARBA" id="ARBA00022771"/>
    </source>
</evidence>
<feature type="compositionally biased region" description="Acidic residues" evidence="5">
    <location>
        <begin position="41"/>
        <end position="52"/>
    </location>
</feature>
<feature type="compositionally biased region" description="Low complexity" evidence="5">
    <location>
        <begin position="22"/>
        <end position="32"/>
    </location>
</feature>
<dbReference type="SMART" id="SM00184">
    <property type="entry name" value="RING"/>
    <property type="match status" value="1"/>
</dbReference>